<evidence type="ECO:0000256" key="1">
    <source>
        <dbReference type="ARBA" id="ARBA00022448"/>
    </source>
</evidence>
<dbReference type="Proteomes" id="UP001595912">
    <property type="component" value="Unassembled WGS sequence"/>
</dbReference>
<dbReference type="EMBL" id="JBHSIU010000121">
    <property type="protein sequence ID" value="MFC5007317.1"/>
    <property type="molecule type" value="Genomic_DNA"/>
</dbReference>
<keyword evidence="4" id="KW-1185">Reference proteome</keyword>
<dbReference type="PANTHER" id="PTHR30097">
    <property type="entry name" value="CATION EFFLUX SYSTEM PROTEIN CUSB"/>
    <property type="match status" value="1"/>
</dbReference>
<dbReference type="InterPro" id="IPR051909">
    <property type="entry name" value="MFP_Cation_Efflux"/>
</dbReference>
<dbReference type="InterPro" id="IPR036366">
    <property type="entry name" value="PGBDSf"/>
</dbReference>
<keyword evidence="1" id="KW-0813">Transport</keyword>
<organism evidence="3 4">
    <name type="scientific">Dactylosporangium cerinum</name>
    <dbReference type="NCBI Taxonomy" id="1434730"/>
    <lineage>
        <taxon>Bacteria</taxon>
        <taxon>Bacillati</taxon>
        <taxon>Actinomycetota</taxon>
        <taxon>Actinomycetes</taxon>
        <taxon>Micromonosporales</taxon>
        <taxon>Micromonosporaceae</taxon>
        <taxon>Dactylosporangium</taxon>
    </lineage>
</organism>
<dbReference type="SUPFAM" id="SSF47090">
    <property type="entry name" value="PGBD-like"/>
    <property type="match status" value="1"/>
</dbReference>
<reference evidence="4" key="1">
    <citation type="journal article" date="2019" name="Int. J. Syst. Evol. Microbiol.">
        <title>The Global Catalogue of Microorganisms (GCM) 10K type strain sequencing project: providing services to taxonomists for standard genome sequencing and annotation.</title>
        <authorList>
            <consortium name="The Broad Institute Genomics Platform"/>
            <consortium name="The Broad Institute Genome Sequencing Center for Infectious Disease"/>
            <person name="Wu L."/>
            <person name="Ma J."/>
        </authorList>
    </citation>
    <scope>NUCLEOTIDE SEQUENCE [LARGE SCALE GENOMIC DNA]</scope>
    <source>
        <strain evidence="4">CGMCC 4.7152</strain>
    </source>
</reference>
<dbReference type="PANTHER" id="PTHR30097:SF4">
    <property type="entry name" value="SLR6042 PROTEIN"/>
    <property type="match status" value="1"/>
</dbReference>
<protein>
    <submittedName>
        <fullName evidence="3">Peptidoglycan-binding protein</fullName>
    </submittedName>
</protein>
<evidence type="ECO:0000313" key="3">
    <source>
        <dbReference type="EMBL" id="MFC5007317.1"/>
    </source>
</evidence>
<dbReference type="InterPro" id="IPR036365">
    <property type="entry name" value="PGBD-like_sf"/>
</dbReference>
<sequence>MTSSSVVVAGAVAAAAIGFGGRNPATPSDTAHLPATTTPVTRTTLIRTQQVNGVLGYGAPVTINAPGHGTITWLPAPGATITRGQPVYKADNRAIPLLYGSLPLYRTLRSGDVGEDVQEIEQNLAALGYTGYTVDRSYTSTTANAVRRWQKDLGLVQTGVIDPAAMVIAPAGLRVSEVVAHLGDQAGGPLLAYAGTTRVVTIALEVTLQSLVSPGLSATVTLPDGKTVDGTLTKVGAVATAGADHQPATIDVTVAIADQSKLGPLDQAPVVVSLVSAKLDNVLAVPVAALVVLPEGGYGVQVMTGSGIHDVAVHLGMFADGKVQITADGIAEGTLVVVPS</sequence>
<name>A0ABV9WF09_9ACTN</name>
<feature type="domain" description="Peptidoglycan binding-like" evidence="2">
    <location>
        <begin position="114"/>
        <end position="164"/>
    </location>
</feature>
<dbReference type="Gene3D" id="1.10.101.10">
    <property type="entry name" value="PGBD-like superfamily/PGBD"/>
    <property type="match status" value="1"/>
</dbReference>
<evidence type="ECO:0000313" key="4">
    <source>
        <dbReference type="Proteomes" id="UP001595912"/>
    </source>
</evidence>
<proteinExistence type="predicted"/>
<dbReference type="Pfam" id="PF01471">
    <property type="entry name" value="PG_binding_1"/>
    <property type="match status" value="1"/>
</dbReference>
<evidence type="ECO:0000259" key="2">
    <source>
        <dbReference type="Pfam" id="PF01471"/>
    </source>
</evidence>
<gene>
    <name evidence="3" type="ORF">ACFPIJ_57100</name>
</gene>
<dbReference type="InterPro" id="IPR002477">
    <property type="entry name" value="Peptidoglycan-bd-like"/>
</dbReference>
<dbReference type="Gene3D" id="2.40.420.20">
    <property type="match status" value="1"/>
</dbReference>
<accession>A0ABV9WF09</accession>
<dbReference type="RefSeq" id="WP_380127963.1">
    <property type="nucleotide sequence ID" value="NZ_JBHSIU010000121.1"/>
</dbReference>
<comment type="caution">
    <text evidence="3">The sequence shown here is derived from an EMBL/GenBank/DDBJ whole genome shotgun (WGS) entry which is preliminary data.</text>
</comment>